<dbReference type="SUPFAM" id="SSF55486">
    <property type="entry name" value="Metalloproteases ('zincins'), catalytic domain"/>
    <property type="match status" value="1"/>
</dbReference>
<protein>
    <recommendedName>
        <fullName evidence="3">Peptidase M10 metallopeptidase domain-containing protein</fullName>
    </recommendedName>
</protein>
<sequence>MLLTGSQAGATTTRTAATQTGTVVTQGTGWKHATILGVTSVSPTKTYTITFDTAAMKARYAPYYTEAIKQIRDAGIHIQVGGVEPVDVTKCGPADHIQITELHRPLGTPGWSQGMPCPFPDQGMSRGGMVAYDSEYWDGTWYMPDYKLKNTIVHEVLHAIGLDHPNVDLDGDGIAGPYECVATSYGNKPIMCSPNGGYSTSNAGKLVGYDVNGLKALVANARAQGLS</sequence>
<dbReference type="EMBL" id="QOIM01000026">
    <property type="protein sequence ID" value="RCG21846.1"/>
    <property type="molecule type" value="Genomic_DNA"/>
</dbReference>
<name>A0A367EUP5_9ACTN</name>
<comment type="caution">
    <text evidence="1">The sequence shown here is derived from an EMBL/GenBank/DDBJ whole genome shotgun (WGS) entry which is preliminary data.</text>
</comment>
<keyword evidence="2" id="KW-1185">Reference proteome</keyword>
<proteinExistence type="predicted"/>
<dbReference type="OrthoDB" id="4297752at2"/>
<dbReference type="Proteomes" id="UP000253507">
    <property type="component" value="Unassembled WGS sequence"/>
</dbReference>
<organism evidence="1 2">
    <name type="scientific">Streptomyces reniochalinae</name>
    <dbReference type="NCBI Taxonomy" id="2250578"/>
    <lineage>
        <taxon>Bacteria</taxon>
        <taxon>Bacillati</taxon>
        <taxon>Actinomycetota</taxon>
        <taxon>Actinomycetes</taxon>
        <taxon>Kitasatosporales</taxon>
        <taxon>Streptomycetaceae</taxon>
        <taxon>Streptomyces</taxon>
    </lineage>
</organism>
<dbReference type="GO" id="GO:0008237">
    <property type="term" value="F:metallopeptidase activity"/>
    <property type="evidence" value="ECO:0007669"/>
    <property type="project" value="InterPro"/>
</dbReference>
<dbReference type="InterPro" id="IPR024079">
    <property type="entry name" value="MetalloPept_cat_dom_sf"/>
</dbReference>
<reference evidence="1 2" key="1">
    <citation type="submission" date="2018-06" db="EMBL/GenBank/DDBJ databases">
        <title>Streptomyces reniochalinae sp. nov. and Streptomyces diacarnus sp. nov. from marine sponges.</title>
        <authorList>
            <person name="Li L."/>
        </authorList>
    </citation>
    <scope>NUCLEOTIDE SEQUENCE [LARGE SCALE GENOMIC DNA]</scope>
    <source>
        <strain evidence="1 2">LHW50302</strain>
    </source>
</reference>
<gene>
    <name evidence="1" type="ORF">DQ392_08435</name>
</gene>
<dbReference type="Gene3D" id="3.40.390.10">
    <property type="entry name" value="Collagenase (Catalytic Domain)"/>
    <property type="match status" value="1"/>
</dbReference>
<dbReference type="AlphaFoldDB" id="A0A367EUP5"/>
<accession>A0A367EUP5</accession>
<evidence type="ECO:0000313" key="1">
    <source>
        <dbReference type="EMBL" id="RCG21846.1"/>
    </source>
</evidence>
<evidence type="ECO:0000313" key="2">
    <source>
        <dbReference type="Proteomes" id="UP000253507"/>
    </source>
</evidence>
<evidence type="ECO:0008006" key="3">
    <source>
        <dbReference type="Google" id="ProtNLM"/>
    </source>
</evidence>